<accession>A0A9P5P7V4</accession>
<dbReference type="EMBL" id="JADNRY010000454">
    <property type="protein sequence ID" value="KAF9052539.1"/>
    <property type="molecule type" value="Genomic_DNA"/>
</dbReference>
<protein>
    <submittedName>
        <fullName evidence="1">Uncharacterized protein</fullName>
    </submittedName>
</protein>
<evidence type="ECO:0000313" key="1">
    <source>
        <dbReference type="EMBL" id="KAF9052539.1"/>
    </source>
</evidence>
<gene>
    <name evidence="1" type="ORF">BDP27DRAFT_1373469</name>
</gene>
<name>A0A9P5P7V4_9AGAR</name>
<organism evidence="1 2">
    <name type="scientific">Rhodocollybia butyracea</name>
    <dbReference type="NCBI Taxonomy" id="206335"/>
    <lineage>
        <taxon>Eukaryota</taxon>
        <taxon>Fungi</taxon>
        <taxon>Dikarya</taxon>
        <taxon>Basidiomycota</taxon>
        <taxon>Agaricomycotina</taxon>
        <taxon>Agaricomycetes</taxon>
        <taxon>Agaricomycetidae</taxon>
        <taxon>Agaricales</taxon>
        <taxon>Marasmiineae</taxon>
        <taxon>Omphalotaceae</taxon>
        <taxon>Rhodocollybia</taxon>
    </lineage>
</organism>
<dbReference type="AlphaFoldDB" id="A0A9P5P7V4"/>
<proteinExistence type="predicted"/>
<dbReference type="Proteomes" id="UP000772434">
    <property type="component" value="Unassembled WGS sequence"/>
</dbReference>
<reference evidence="1" key="1">
    <citation type="submission" date="2020-11" db="EMBL/GenBank/DDBJ databases">
        <authorList>
            <consortium name="DOE Joint Genome Institute"/>
            <person name="Ahrendt S."/>
            <person name="Riley R."/>
            <person name="Andreopoulos W."/>
            <person name="Labutti K."/>
            <person name="Pangilinan J."/>
            <person name="Ruiz-Duenas F.J."/>
            <person name="Barrasa J.M."/>
            <person name="Sanchez-Garcia M."/>
            <person name="Camarero S."/>
            <person name="Miyauchi S."/>
            <person name="Serrano A."/>
            <person name="Linde D."/>
            <person name="Babiker R."/>
            <person name="Drula E."/>
            <person name="Ayuso-Fernandez I."/>
            <person name="Pacheco R."/>
            <person name="Padilla G."/>
            <person name="Ferreira P."/>
            <person name="Barriuso J."/>
            <person name="Kellner H."/>
            <person name="Castanera R."/>
            <person name="Alfaro M."/>
            <person name="Ramirez L."/>
            <person name="Pisabarro A.G."/>
            <person name="Kuo A."/>
            <person name="Tritt A."/>
            <person name="Lipzen A."/>
            <person name="He G."/>
            <person name="Yan M."/>
            <person name="Ng V."/>
            <person name="Cullen D."/>
            <person name="Martin F."/>
            <person name="Rosso M.-N."/>
            <person name="Henrissat B."/>
            <person name="Hibbett D."/>
            <person name="Martinez A.T."/>
            <person name="Grigoriev I.V."/>
        </authorList>
    </citation>
    <scope>NUCLEOTIDE SEQUENCE</scope>
    <source>
        <strain evidence="1">AH 40177</strain>
    </source>
</reference>
<sequence length="178" mass="19847">MQNPIDQTPTTTFIGLNAIFLGQHHDNQSQRLSFCGSIWAVGNGKGGSGERCGDRVYSNDTDCTGVQGEETDLKDEELDSKSLFLSTARTSTVLSSPWLLLRSTCKRRVFLILASVGHRASAWQYIAAEDIDPLEYKRRQHSNKCLANRKHGRELFLVGKTLKFEGAAIIQWNTSDVK</sequence>
<comment type="caution">
    <text evidence="1">The sequence shown here is derived from an EMBL/GenBank/DDBJ whole genome shotgun (WGS) entry which is preliminary data.</text>
</comment>
<evidence type="ECO:0000313" key="2">
    <source>
        <dbReference type="Proteomes" id="UP000772434"/>
    </source>
</evidence>
<keyword evidence="2" id="KW-1185">Reference proteome</keyword>